<protein>
    <submittedName>
        <fullName evidence="1">Uncharacterized protein</fullName>
    </submittedName>
</protein>
<name>A0A1X9T3X1_9BACL</name>
<accession>A0A1X9T3X1</accession>
<dbReference type="AlphaFoldDB" id="A0A1X9T3X1"/>
<geneLocation type="plasmid" evidence="1 2">
    <name>unnamed1</name>
</geneLocation>
<dbReference type="Proteomes" id="UP000078148">
    <property type="component" value="Plasmid unnamed1"/>
</dbReference>
<proteinExistence type="predicted"/>
<gene>
    <name evidence="1" type="ORF">AR543_p0030</name>
</gene>
<dbReference type="KEGG" id="pbv:AR543_p0030"/>
<reference evidence="1 2" key="1">
    <citation type="journal article" date="2016" name="Int. J. Syst. Evol. Microbiol.">
        <title>Paenibacillus damxungensis sp. nov., isolated from raw yak (Bos grunniens) milk.</title>
        <authorList>
            <person name="Wu Z."/>
            <person name="Gao C."/>
            <person name="Han J."/>
            <person name="Liu Z."/>
        </authorList>
    </citation>
    <scope>NUCLEOTIDE SEQUENCE [LARGE SCALE GENOMIC DNA]</scope>
    <source>
        <strain evidence="1 2">BD3526</strain>
        <plasmid evidence="1 2">unnamed1</plasmid>
    </source>
</reference>
<evidence type="ECO:0000313" key="2">
    <source>
        <dbReference type="Proteomes" id="UP000078148"/>
    </source>
</evidence>
<dbReference type="OrthoDB" id="9875954at2"/>
<sequence>MDSTTMVNQLEAAHEMFWQARVHIGGVDMLIEFIDAADWEERWRTFCAKQQPGSTLPNIRQLDPANYVFWASYRTTQHDSTRYEHLITNDPLDVVHIAGTSERMEFLIDLTTCISREADIDLLHMSL</sequence>
<dbReference type="EMBL" id="CP021170">
    <property type="protein sequence ID" value="ARR10638.1"/>
    <property type="molecule type" value="Genomic_DNA"/>
</dbReference>
<dbReference type="RefSeq" id="WP_087071352.1">
    <property type="nucleotide sequence ID" value="NZ_CP021170.1"/>
</dbReference>
<keyword evidence="1" id="KW-0614">Plasmid</keyword>
<evidence type="ECO:0000313" key="1">
    <source>
        <dbReference type="EMBL" id="ARR10638.1"/>
    </source>
</evidence>
<keyword evidence="2" id="KW-1185">Reference proteome</keyword>
<organism evidence="1 2">
    <name type="scientific">Paenibacillus bovis</name>
    <dbReference type="NCBI Taxonomy" id="1616788"/>
    <lineage>
        <taxon>Bacteria</taxon>
        <taxon>Bacillati</taxon>
        <taxon>Bacillota</taxon>
        <taxon>Bacilli</taxon>
        <taxon>Bacillales</taxon>
        <taxon>Paenibacillaceae</taxon>
        <taxon>Paenibacillus</taxon>
    </lineage>
</organism>